<evidence type="ECO:0000313" key="12">
    <source>
        <dbReference type="Proteomes" id="UP000033428"/>
    </source>
</evidence>
<name>A0A0F0CPJ3_9BACT</name>
<dbReference type="AlphaFoldDB" id="A0A0F0CPJ3"/>
<evidence type="ECO:0000256" key="9">
    <source>
        <dbReference type="ARBA" id="ARBA00022842"/>
    </source>
</evidence>
<dbReference type="GO" id="GO:0046872">
    <property type="term" value="F:metal ion binding"/>
    <property type="evidence" value="ECO:0007669"/>
    <property type="project" value="UniProtKB-KW"/>
</dbReference>
<dbReference type="EMBL" id="JYNY01000433">
    <property type="protein sequence ID" value="KJJ83949.1"/>
    <property type="molecule type" value="Genomic_DNA"/>
</dbReference>
<protein>
    <recommendedName>
        <fullName evidence="3">tRNA threonylcarbamoyladenosine biosynthesis protein TsaE</fullName>
    </recommendedName>
    <alternativeName>
        <fullName evidence="10">t(6)A37 threonylcarbamoyladenosine biosynthesis protein TsaE</fullName>
    </alternativeName>
</protein>
<dbReference type="GO" id="GO:0016787">
    <property type="term" value="F:hydrolase activity"/>
    <property type="evidence" value="ECO:0007669"/>
    <property type="project" value="UniProtKB-KW"/>
</dbReference>
<comment type="caution">
    <text evidence="11">The sequence shown here is derived from an EMBL/GenBank/DDBJ whole genome shotgun (WGS) entry which is preliminary data.</text>
</comment>
<dbReference type="Pfam" id="PF02367">
    <property type="entry name" value="TsaE"/>
    <property type="match status" value="1"/>
</dbReference>
<dbReference type="SUPFAM" id="SSF52540">
    <property type="entry name" value="P-loop containing nucleoside triphosphate hydrolases"/>
    <property type="match status" value="1"/>
</dbReference>
<dbReference type="NCBIfam" id="TIGR00150">
    <property type="entry name" value="T6A_YjeE"/>
    <property type="match status" value="1"/>
</dbReference>
<evidence type="ECO:0000256" key="3">
    <source>
        <dbReference type="ARBA" id="ARBA00019010"/>
    </source>
</evidence>
<evidence type="ECO:0000256" key="1">
    <source>
        <dbReference type="ARBA" id="ARBA00004496"/>
    </source>
</evidence>
<dbReference type="PANTHER" id="PTHR33540:SF2">
    <property type="entry name" value="TRNA THREONYLCARBAMOYLADENOSINE BIOSYNTHESIS PROTEIN TSAE"/>
    <property type="match status" value="1"/>
</dbReference>
<keyword evidence="7" id="KW-0547">Nucleotide-binding</keyword>
<dbReference type="GO" id="GO:0005737">
    <property type="term" value="C:cytoplasm"/>
    <property type="evidence" value="ECO:0007669"/>
    <property type="project" value="UniProtKB-SubCell"/>
</dbReference>
<accession>A0A0F0CPJ3</accession>
<dbReference type="PATRIC" id="fig|1609969.3.peg.2320"/>
<evidence type="ECO:0000256" key="5">
    <source>
        <dbReference type="ARBA" id="ARBA00022694"/>
    </source>
</evidence>
<keyword evidence="12" id="KW-1185">Reference proteome</keyword>
<organism evidence="11 12">
    <name type="scientific">Candidatus Omnitrophus magneticus</name>
    <dbReference type="NCBI Taxonomy" id="1609969"/>
    <lineage>
        <taxon>Bacteria</taxon>
        <taxon>Pseudomonadati</taxon>
        <taxon>Candidatus Omnitrophota</taxon>
        <taxon>Candidatus Omnitrophus</taxon>
    </lineage>
</organism>
<keyword evidence="8" id="KW-0067">ATP-binding</keyword>
<dbReference type="PANTHER" id="PTHR33540">
    <property type="entry name" value="TRNA THREONYLCARBAMOYLADENOSINE BIOSYNTHESIS PROTEIN TSAE"/>
    <property type="match status" value="1"/>
</dbReference>
<reference evidence="11 12" key="1">
    <citation type="submission" date="2015-02" db="EMBL/GenBank/DDBJ databases">
        <title>Single-cell genomics of uncultivated deep-branching MTB reveals a conserved set of magnetosome genes.</title>
        <authorList>
            <person name="Kolinko S."/>
            <person name="Richter M."/>
            <person name="Glockner F.O."/>
            <person name="Brachmann A."/>
            <person name="Schuler D."/>
        </authorList>
    </citation>
    <scope>NUCLEOTIDE SEQUENCE [LARGE SCALE GENOMIC DNA]</scope>
    <source>
        <strain evidence="11">SKK-01</strain>
    </source>
</reference>
<dbReference type="InterPro" id="IPR027417">
    <property type="entry name" value="P-loop_NTPase"/>
</dbReference>
<comment type="subcellular location">
    <subcellularLocation>
        <location evidence="1">Cytoplasm</location>
    </subcellularLocation>
</comment>
<gene>
    <name evidence="11" type="ORF">OMAG_002177</name>
</gene>
<dbReference type="GO" id="GO:0002949">
    <property type="term" value="P:tRNA threonylcarbamoyladenosine modification"/>
    <property type="evidence" value="ECO:0007669"/>
    <property type="project" value="InterPro"/>
</dbReference>
<proteinExistence type="inferred from homology"/>
<keyword evidence="9" id="KW-0460">Magnesium</keyword>
<evidence type="ECO:0000256" key="6">
    <source>
        <dbReference type="ARBA" id="ARBA00022723"/>
    </source>
</evidence>
<sequence length="154" mass="17877">MTVKTFSIDETIRVGERLASLLNKGDIIALIGDLGAGKTIFVKGLAKGLGIIEYNYVNSPTFTIIKEYNARFPLYHFDVYRLDEHSFLDTIDYKKYFYSDGITVIEWADKIKDILPEKYLEIRIENIKENERKIDFLGHGKRYMDLVKNGQWAL</sequence>
<evidence type="ECO:0000256" key="7">
    <source>
        <dbReference type="ARBA" id="ARBA00022741"/>
    </source>
</evidence>
<keyword evidence="5" id="KW-0819">tRNA processing</keyword>
<dbReference type="InterPro" id="IPR003442">
    <property type="entry name" value="T6A_TsaE"/>
</dbReference>
<keyword evidence="11" id="KW-0378">Hydrolase</keyword>
<keyword evidence="4" id="KW-0963">Cytoplasm</keyword>
<comment type="similarity">
    <text evidence="2">Belongs to the TsaE family.</text>
</comment>
<evidence type="ECO:0000256" key="8">
    <source>
        <dbReference type="ARBA" id="ARBA00022840"/>
    </source>
</evidence>
<evidence type="ECO:0000256" key="2">
    <source>
        <dbReference type="ARBA" id="ARBA00007599"/>
    </source>
</evidence>
<keyword evidence="6" id="KW-0479">Metal-binding</keyword>
<dbReference type="Gene3D" id="3.40.50.300">
    <property type="entry name" value="P-loop containing nucleotide triphosphate hydrolases"/>
    <property type="match status" value="1"/>
</dbReference>
<evidence type="ECO:0000256" key="4">
    <source>
        <dbReference type="ARBA" id="ARBA00022490"/>
    </source>
</evidence>
<dbReference type="GO" id="GO:0005524">
    <property type="term" value="F:ATP binding"/>
    <property type="evidence" value="ECO:0007669"/>
    <property type="project" value="UniProtKB-KW"/>
</dbReference>
<evidence type="ECO:0000256" key="10">
    <source>
        <dbReference type="ARBA" id="ARBA00032441"/>
    </source>
</evidence>
<evidence type="ECO:0000313" key="11">
    <source>
        <dbReference type="EMBL" id="KJJ83949.1"/>
    </source>
</evidence>
<dbReference type="Proteomes" id="UP000033428">
    <property type="component" value="Unassembled WGS sequence"/>
</dbReference>